<evidence type="ECO:0000313" key="2">
    <source>
        <dbReference type="EMBL" id="KAL3307618.1"/>
    </source>
</evidence>
<protein>
    <submittedName>
        <fullName evidence="2">Uncharacterized protein</fullName>
    </submittedName>
</protein>
<evidence type="ECO:0000313" key="3">
    <source>
        <dbReference type="Proteomes" id="UP001626550"/>
    </source>
</evidence>
<proteinExistence type="predicted"/>
<feature type="region of interest" description="Disordered" evidence="1">
    <location>
        <begin position="61"/>
        <end position="81"/>
    </location>
</feature>
<reference evidence="2 3" key="1">
    <citation type="submission" date="2024-11" db="EMBL/GenBank/DDBJ databases">
        <title>Adaptive evolution of stress response genes in parasites aligns with host niche diversity.</title>
        <authorList>
            <person name="Hahn C."/>
            <person name="Resl P."/>
        </authorList>
    </citation>
    <scope>NUCLEOTIDE SEQUENCE [LARGE SCALE GENOMIC DNA]</scope>
    <source>
        <strain evidence="2">EGGRZ-B1_66</strain>
        <tissue evidence="2">Body</tissue>
    </source>
</reference>
<keyword evidence="3" id="KW-1185">Reference proteome</keyword>
<organism evidence="2 3">
    <name type="scientific">Cichlidogyrus casuarinus</name>
    <dbReference type="NCBI Taxonomy" id="1844966"/>
    <lineage>
        <taxon>Eukaryota</taxon>
        <taxon>Metazoa</taxon>
        <taxon>Spiralia</taxon>
        <taxon>Lophotrochozoa</taxon>
        <taxon>Platyhelminthes</taxon>
        <taxon>Monogenea</taxon>
        <taxon>Monopisthocotylea</taxon>
        <taxon>Dactylogyridea</taxon>
        <taxon>Ancyrocephalidae</taxon>
        <taxon>Cichlidogyrus</taxon>
    </lineage>
</organism>
<name>A0ABD2PKN9_9PLAT</name>
<dbReference type="AlphaFoldDB" id="A0ABD2PKN9"/>
<dbReference type="EMBL" id="JBJKFK010006912">
    <property type="protein sequence ID" value="KAL3307618.1"/>
    <property type="molecule type" value="Genomic_DNA"/>
</dbReference>
<accession>A0ABD2PKN9</accession>
<gene>
    <name evidence="2" type="ORF">Ciccas_013864</name>
</gene>
<feature type="compositionally biased region" description="Acidic residues" evidence="1">
    <location>
        <begin position="70"/>
        <end position="81"/>
    </location>
</feature>
<comment type="caution">
    <text evidence="2">The sequence shown here is derived from an EMBL/GenBank/DDBJ whole genome shotgun (WGS) entry which is preliminary data.</text>
</comment>
<evidence type="ECO:0000256" key="1">
    <source>
        <dbReference type="SAM" id="MobiDB-lite"/>
    </source>
</evidence>
<sequence>MDGILSLYGIDRQHHIVGLTTDNCAMMVKVGKLAKVIHRGYMTHAIHLGFSDFFYSDKFEPSDREASDGEREEEEEEDEFEDADIIIESDGPTLIERFMSSDYIKLVKKIRIATALGG</sequence>
<dbReference type="Proteomes" id="UP001626550">
    <property type="component" value="Unassembled WGS sequence"/>
</dbReference>